<gene>
    <name evidence="2" type="ORF">I8U22_03035</name>
</gene>
<dbReference type="EMBL" id="JAECVU010000001">
    <property type="protein sequence ID" value="MBH8587795.1"/>
    <property type="molecule type" value="Genomic_DNA"/>
</dbReference>
<proteinExistence type="predicted"/>
<evidence type="ECO:0000313" key="3">
    <source>
        <dbReference type="Proteomes" id="UP000641910"/>
    </source>
</evidence>
<sequence length="64" mass="7796">MEKKPSDTWPKYLPYTQVAMGMIQPEWLFMSHFFEDPEEEEEQEPPPPAVKPRNIRINIRPRRR</sequence>
<accession>A0ABS0QET7</accession>
<protein>
    <submittedName>
        <fullName evidence="2">Uncharacterized protein</fullName>
    </submittedName>
</protein>
<keyword evidence="3" id="KW-1185">Reference proteome</keyword>
<dbReference type="RefSeq" id="WP_037993365.1">
    <property type="nucleotide sequence ID" value="NZ_CP036487.1"/>
</dbReference>
<evidence type="ECO:0000256" key="1">
    <source>
        <dbReference type="SAM" id="MobiDB-lite"/>
    </source>
</evidence>
<evidence type="ECO:0000313" key="2">
    <source>
        <dbReference type="EMBL" id="MBH8587795.1"/>
    </source>
</evidence>
<feature type="region of interest" description="Disordered" evidence="1">
    <location>
        <begin position="35"/>
        <end position="64"/>
    </location>
</feature>
<name>A0ABS0QET7_THEVU</name>
<comment type="caution">
    <text evidence="2">The sequence shown here is derived from an EMBL/GenBank/DDBJ whole genome shotgun (WGS) entry which is preliminary data.</text>
</comment>
<dbReference type="Proteomes" id="UP000641910">
    <property type="component" value="Unassembled WGS sequence"/>
</dbReference>
<organism evidence="2 3">
    <name type="scientific">Thermoactinomyces vulgaris</name>
    <dbReference type="NCBI Taxonomy" id="2026"/>
    <lineage>
        <taxon>Bacteria</taxon>
        <taxon>Bacillati</taxon>
        <taxon>Bacillota</taxon>
        <taxon>Bacilli</taxon>
        <taxon>Bacillales</taxon>
        <taxon>Thermoactinomycetaceae</taxon>
        <taxon>Thermoactinomyces</taxon>
    </lineage>
</organism>
<reference evidence="2 3" key="1">
    <citation type="submission" date="2020-12" db="EMBL/GenBank/DDBJ databases">
        <title>WGS of Thermoactinomyces spp.</title>
        <authorList>
            <person name="Cheng K."/>
        </authorList>
    </citation>
    <scope>NUCLEOTIDE SEQUENCE [LARGE SCALE GENOMIC DNA]</scope>
    <source>
        <strain evidence="3">CICC 10650\ACCC 41061</strain>
    </source>
</reference>